<gene>
    <name evidence="3" type="ORF">AK812_SmicGene2617</name>
</gene>
<feature type="region of interest" description="Disordered" evidence="1">
    <location>
        <begin position="1"/>
        <end position="37"/>
    </location>
</feature>
<keyword evidence="2" id="KW-1133">Transmembrane helix</keyword>
<name>A0A1Q9F161_SYMMI</name>
<dbReference type="AlphaFoldDB" id="A0A1Q9F161"/>
<accession>A0A1Q9F161</accession>
<sequence length="237" mass="26310">MSQSVHPSDFARTPTLKSDASAPSPAQKEAAVVQDDDKDKKTNRPLMVVIVLVLLIPCAATGYLSWVEGSACAATRDACKTECFESYVNADRQFQSQMKGEMDCNMDCDDDLVQCSAVSTNLFFGASFLGGGILMAFGLLVVVPYFFGHHAEDDGFSFDMRAAYIEPFPTEEQRRKKESKRRRFFWQDKYQPPDIVEIACVECGQKNWLDAKWLKAKKGGMQSAVCVRCRSILAGVA</sequence>
<feature type="transmembrane region" description="Helical" evidence="2">
    <location>
        <begin position="122"/>
        <end position="147"/>
    </location>
</feature>
<keyword evidence="2" id="KW-0812">Transmembrane</keyword>
<dbReference type="Proteomes" id="UP000186817">
    <property type="component" value="Unassembled WGS sequence"/>
</dbReference>
<organism evidence="3 4">
    <name type="scientific">Symbiodinium microadriaticum</name>
    <name type="common">Dinoflagellate</name>
    <name type="synonym">Zooxanthella microadriatica</name>
    <dbReference type="NCBI Taxonomy" id="2951"/>
    <lineage>
        <taxon>Eukaryota</taxon>
        <taxon>Sar</taxon>
        <taxon>Alveolata</taxon>
        <taxon>Dinophyceae</taxon>
        <taxon>Suessiales</taxon>
        <taxon>Symbiodiniaceae</taxon>
        <taxon>Symbiodinium</taxon>
    </lineage>
</organism>
<dbReference type="EMBL" id="LSRX01000029">
    <property type="protein sequence ID" value="OLQ13389.1"/>
    <property type="molecule type" value="Genomic_DNA"/>
</dbReference>
<evidence type="ECO:0000256" key="2">
    <source>
        <dbReference type="SAM" id="Phobius"/>
    </source>
</evidence>
<evidence type="ECO:0000313" key="4">
    <source>
        <dbReference type="Proteomes" id="UP000186817"/>
    </source>
</evidence>
<evidence type="ECO:0000313" key="3">
    <source>
        <dbReference type="EMBL" id="OLQ13389.1"/>
    </source>
</evidence>
<keyword evidence="4" id="KW-1185">Reference proteome</keyword>
<feature type="transmembrane region" description="Helical" evidence="2">
    <location>
        <begin position="46"/>
        <end position="66"/>
    </location>
</feature>
<protein>
    <submittedName>
        <fullName evidence="3">Uncharacterized protein</fullName>
    </submittedName>
</protein>
<comment type="caution">
    <text evidence="3">The sequence shown here is derived from an EMBL/GenBank/DDBJ whole genome shotgun (WGS) entry which is preliminary data.</text>
</comment>
<dbReference type="OMA" id="DACKTEC"/>
<reference evidence="3 4" key="1">
    <citation type="submission" date="2016-02" db="EMBL/GenBank/DDBJ databases">
        <title>Genome analysis of coral dinoflagellate symbionts highlights evolutionary adaptations to a symbiotic lifestyle.</title>
        <authorList>
            <person name="Aranda M."/>
            <person name="Li Y."/>
            <person name="Liew Y.J."/>
            <person name="Baumgarten S."/>
            <person name="Simakov O."/>
            <person name="Wilson M."/>
            <person name="Piel J."/>
            <person name="Ashoor H."/>
            <person name="Bougouffa S."/>
            <person name="Bajic V.B."/>
            <person name="Ryu T."/>
            <person name="Ravasi T."/>
            <person name="Bayer T."/>
            <person name="Micklem G."/>
            <person name="Kim H."/>
            <person name="Bhak J."/>
            <person name="Lajeunesse T.C."/>
            <person name="Voolstra C.R."/>
        </authorList>
    </citation>
    <scope>NUCLEOTIDE SEQUENCE [LARGE SCALE GENOMIC DNA]</scope>
    <source>
        <strain evidence="3 4">CCMP2467</strain>
    </source>
</reference>
<keyword evidence="2" id="KW-0472">Membrane</keyword>
<proteinExistence type="predicted"/>
<dbReference type="OrthoDB" id="451949at2759"/>
<evidence type="ECO:0000256" key="1">
    <source>
        <dbReference type="SAM" id="MobiDB-lite"/>
    </source>
</evidence>